<feature type="transmembrane region" description="Helical" evidence="2">
    <location>
        <begin position="245"/>
        <end position="264"/>
    </location>
</feature>
<feature type="region of interest" description="Disordered" evidence="1">
    <location>
        <begin position="211"/>
        <end position="230"/>
    </location>
</feature>
<dbReference type="EMBL" id="JAVRFE010000066">
    <property type="protein sequence ID" value="MDT0460495.1"/>
    <property type="molecule type" value="Genomic_DNA"/>
</dbReference>
<feature type="compositionally biased region" description="Pro residues" evidence="1">
    <location>
        <begin position="356"/>
        <end position="365"/>
    </location>
</feature>
<feature type="compositionally biased region" description="Basic and acidic residues" evidence="1">
    <location>
        <begin position="112"/>
        <end position="121"/>
    </location>
</feature>
<organism evidence="3 4">
    <name type="scientific">Streptomyces mooreae</name>
    <dbReference type="NCBI Taxonomy" id="3075523"/>
    <lineage>
        <taxon>Bacteria</taxon>
        <taxon>Bacillati</taxon>
        <taxon>Actinomycetota</taxon>
        <taxon>Actinomycetes</taxon>
        <taxon>Kitasatosporales</taxon>
        <taxon>Streptomycetaceae</taxon>
        <taxon>Streptomyces</taxon>
    </lineage>
</organism>
<proteinExistence type="predicted"/>
<feature type="transmembrane region" description="Helical" evidence="2">
    <location>
        <begin position="16"/>
        <end position="36"/>
    </location>
</feature>
<protein>
    <recommendedName>
        <fullName evidence="5">ATP-binding protein</fullName>
    </recommendedName>
</protein>
<feature type="compositionally biased region" description="Low complexity" evidence="1">
    <location>
        <begin position="346"/>
        <end position="355"/>
    </location>
</feature>
<keyword evidence="2" id="KW-1133">Transmembrane helix</keyword>
<feature type="region of interest" description="Disordered" evidence="1">
    <location>
        <begin position="75"/>
        <end position="162"/>
    </location>
</feature>
<evidence type="ECO:0000256" key="1">
    <source>
        <dbReference type="SAM" id="MobiDB-lite"/>
    </source>
</evidence>
<evidence type="ECO:0000256" key="2">
    <source>
        <dbReference type="SAM" id="Phobius"/>
    </source>
</evidence>
<sequence length="406" mass="41008">MDEETESDTKKKERRIDLSVAQVSGSALAAAVAAYLAGRLGVYGTIIGAGVVSVVATTGGSIFQHLFRRTGEQLKEATVTTRPKPRRSSAARTRSTTPDVRQAGPTMVLPTFDKEGTEDKVTSVAARTSAPGTARTQLIPRAEQARRRDPAGAHPVPPADDATRLLRAAGPEATRALRAVDGDAPERSADRTQLVPRLDDRTMVLGQAAARPAGIPAARHPGGPPEELSTATYGTRLRGWKRPTLGALAVFALAMGVVTGTELITGQTPSGAQGTTLSNLTHTEGGGRQQHRSPQPPGSGRSPDGGGRHGGGDRRSPEPENSGDTGSGTGTGTDKGGGTPSPDPSPSDGGKTSPDPGTPSSPDPSPSGSAGDGHTGSGDGQAGTGDQGDPPNGQQSGGPVPGPGAS</sequence>
<feature type="compositionally biased region" description="Gly residues" evidence="1">
    <location>
        <begin position="325"/>
        <end position="339"/>
    </location>
</feature>
<gene>
    <name evidence="3" type="ORF">RM550_33050</name>
</gene>
<feature type="compositionally biased region" description="Low complexity" evidence="1">
    <location>
        <begin position="387"/>
        <end position="406"/>
    </location>
</feature>
<evidence type="ECO:0000313" key="3">
    <source>
        <dbReference type="EMBL" id="MDT0460495.1"/>
    </source>
</evidence>
<keyword evidence="2" id="KW-0472">Membrane</keyword>
<feature type="compositionally biased region" description="Gly residues" evidence="1">
    <location>
        <begin position="370"/>
        <end position="386"/>
    </location>
</feature>
<keyword evidence="4" id="KW-1185">Reference proteome</keyword>
<keyword evidence="2" id="KW-0812">Transmembrane</keyword>
<dbReference type="Proteomes" id="UP001180551">
    <property type="component" value="Unassembled WGS sequence"/>
</dbReference>
<comment type="caution">
    <text evidence="3">The sequence shown here is derived from an EMBL/GenBank/DDBJ whole genome shotgun (WGS) entry which is preliminary data.</text>
</comment>
<feature type="compositionally biased region" description="Polar residues" evidence="1">
    <location>
        <begin position="266"/>
        <end position="282"/>
    </location>
</feature>
<dbReference type="RefSeq" id="WP_311627432.1">
    <property type="nucleotide sequence ID" value="NZ_JAVRFE010000066.1"/>
</dbReference>
<evidence type="ECO:0008006" key="5">
    <source>
        <dbReference type="Google" id="ProtNLM"/>
    </source>
</evidence>
<name>A0ABU2THY7_9ACTN</name>
<accession>A0ABU2THY7</accession>
<feature type="compositionally biased region" description="Basic and acidic residues" evidence="1">
    <location>
        <begin position="306"/>
        <end position="318"/>
    </location>
</feature>
<feature type="transmembrane region" description="Helical" evidence="2">
    <location>
        <begin position="42"/>
        <end position="63"/>
    </location>
</feature>
<feature type="region of interest" description="Disordered" evidence="1">
    <location>
        <begin position="266"/>
        <end position="406"/>
    </location>
</feature>
<reference evidence="3" key="1">
    <citation type="submission" date="2024-05" db="EMBL/GenBank/DDBJ databases">
        <title>30 novel species of actinomycetes from the DSMZ collection.</title>
        <authorList>
            <person name="Nouioui I."/>
        </authorList>
    </citation>
    <scope>NUCLEOTIDE SEQUENCE</scope>
    <source>
        <strain evidence="3">DSM 41527</strain>
    </source>
</reference>
<feature type="compositionally biased region" description="Low complexity" evidence="1">
    <location>
        <begin position="211"/>
        <end position="221"/>
    </location>
</feature>
<evidence type="ECO:0000313" key="4">
    <source>
        <dbReference type="Proteomes" id="UP001180551"/>
    </source>
</evidence>